<evidence type="ECO:0000313" key="1">
    <source>
        <dbReference type="EMBL" id="QSS52746.1"/>
    </source>
</evidence>
<organism evidence="1 2">
    <name type="scientific">Ajellomyces capsulatus (strain H88)</name>
    <name type="common">Darling's disease fungus</name>
    <name type="synonym">Histoplasma capsulatum</name>
    <dbReference type="NCBI Taxonomy" id="544711"/>
    <lineage>
        <taxon>Eukaryota</taxon>
        <taxon>Fungi</taxon>
        <taxon>Dikarya</taxon>
        <taxon>Ascomycota</taxon>
        <taxon>Pezizomycotina</taxon>
        <taxon>Eurotiomycetes</taxon>
        <taxon>Eurotiomycetidae</taxon>
        <taxon>Onygenales</taxon>
        <taxon>Ajellomycetaceae</taxon>
        <taxon>Histoplasma</taxon>
    </lineage>
</organism>
<proteinExistence type="predicted"/>
<reference evidence="1" key="1">
    <citation type="submission" date="2021-01" db="EMBL/GenBank/DDBJ databases">
        <title>Chromosome-level genome assembly of a human fungal pathogen reveals clustering of transcriptionally co-regulated genes.</title>
        <authorList>
            <person name="Voorhies M."/>
            <person name="Cohen S."/>
            <person name="Shea T.P."/>
            <person name="Petrus S."/>
            <person name="Munoz J.F."/>
            <person name="Poplawski S."/>
            <person name="Goldman W.E."/>
            <person name="Michael T."/>
            <person name="Cuomo C.A."/>
            <person name="Sil A."/>
            <person name="Beyhan S."/>
        </authorList>
    </citation>
    <scope>NUCLEOTIDE SEQUENCE</scope>
    <source>
        <strain evidence="1">H88</strain>
    </source>
</reference>
<sequence>MYVCTVPGRESIGVKLIVQHIWVLLFYYLDRRTGPDFTQSRPANFGFLCHFWLKGIKNQKT</sequence>
<dbReference type="Proteomes" id="UP000663419">
    <property type="component" value="Chromosome 2"/>
</dbReference>
<dbReference type="VEuPathDB" id="FungiDB:I7I53_08475"/>
<dbReference type="AlphaFoldDB" id="A0A8A1LFU1"/>
<name>A0A8A1LFU1_AJEC8</name>
<evidence type="ECO:0000313" key="2">
    <source>
        <dbReference type="Proteomes" id="UP000663419"/>
    </source>
</evidence>
<accession>A0A8A1LFU1</accession>
<protein>
    <submittedName>
        <fullName evidence="1">Uncharacterized protein</fullName>
    </submittedName>
</protein>
<dbReference type="EMBL" id="CP069103">
    <property type="protein sequence ID" value="QSS52746.1"/>
    <property type="molecule type" value="Genomic_DNA"/>
</dbReference>
<gene>
    <name evidence="1" type="ORF">I7I53_08475</name>
</gene>